<gene>
    <name evidence="2" type="ORF">D3878_03700</name>
</gene>
<protein>
    <recommendedName>
        <fullName evidence="4">Transmembrane protein</fullName>
    </recommendedName>
</protein>
<dbReference type="RefSeq" id="WP_119784254.1">
    <property type="nucleotide sequence ID" value="NZ_QYUQ01000002.1"/>
</dbReference>
<keyword evidence="1" id="KW-0812">Transmembrane</keyword>
<evidence type="ECO:0008006" key="4">
    <source>
        <dbReference type="Google" id="ProtNLM"/>
    </source>
</evidence>
<keyword evidence="3" id="KW-1185">Reference proteome</keyword>
<evidence type="ECO:0000256" key="1">
    <source>
        <dbReference type="SAM" id="Phobius"/>
    </source>
</evidence>
<dbReference type="AlphaFoldDB" id="A0A3A3G1U0"/>
<sequence length="120" mass="13992">MNQELVFDPQTQSQKNLAWWLYVFHAASLVLSLGLLSWVPLIINYLKRGDAAGTFVQSHHNWQIRSFWWYLFWMILGGLIFATVIGIPLAWLIWFGAPIWKAYRLIKGFLDLDANKPMPV</sequence>
<feature type="transmembrane region" description="Helical" evidence="1">
    <location>
        <begin position="67"/>
        <end position="94"/>
    </location>
</feature>
<name>A0A3A3G1U0_9BURK</name>
<keyword evidence="1" id="KW-0472">Membrane</keyword>
<comment type="caution">
    <text evidence="2">The sequence shown here is derived from an EMBL/GenBank/DDBJ whole genome shotgun (WGS) entry which is preliminary data.</text>
</comment>
<feature type="transmembrane region" description="Helical" evidence="1">
    <location>
        <begin position="20"/>
        <end position="46"/>
    </location>
</feature>
<dbReference type="EMBL" id="QYUQ01000002">
    <property type="protein sequence ID" value="RJG00799.1"/>
    <property type="molecule type" value="Genomic_DNA"/>
</dbReference>
<dbReference type="OrthoDB" id="5405464at2"/>
<evidence type="ECO:0000313" key="3">
    <source>
        <dbReference type="Proteomes" id="UP000266327"/>
    </source>
</evidence>
<organism evidence="2 3">
    <name type="scientific">Noviherbaspirillum sedimenti</name>
    <dbReference type="NCBI Taxonomy" id="2320865"/>
    <lineage>
        <taxon>Bacteria</taxon>
        <taxon>Pseudomonadati</taxon>
        <taxon>Pseudomonadota</taxon>
        <taxon>Betaproteobacteria</taxon>
        <taxon>Burkholderiales</taxon>
        <taxon>Oxalobacteraceae</taxon>
        <taxon>Noviherbaspirillum</taxon>
    </lineage>
</organism>
<keyword evidence="1" id="KW-1133">Transmembrane helix</keyword>
<proteinExistence type="predicted"/>
<accession>A0A3A3G1U0</accession>
<reference evidence="3" key="1">
    <citation type="submission" date="2018-09" db="EMBL/GenBank/DDBJ databases">
        <authorList>
            <person name="Zhu H."/>
        </authorList>
    </citation>
    <scope>NUCLEOTIDE SEQUENCE [LARGE SCALE GENOMIC DNA]</scope>
    <source>
        <strain evidence="3">K1S02-23</strain>
    </source>
</reference>
<dbReference type="Proteomes" id="UP000266327">
    <property type="component" value="Unassembled WGS sequence"/>
</dbReference>
<evidence type="ECO:0000313" key="2">
    <source>
        <dbReference type="EMBL" id="RJG00799.1"/>
    </source>
</evidence>